<organism evidence="1 2">
    <name type="scientific">Niabella pedocola</name>
    <dbReference type="NCBI Taxonomy" id="1752077"/>
    <lineage>
        <taxon>Bacteria</taxon>
        <taxon>Pseudomonadati</taxon>
        <taxon>Bacteroidota</taxon>
        <taxon>Chitinophagia</taxon>
        <taxon>Chitinophagales</taxon>
        <taxon>Chitinophagaceae</taxon>
        <taxon>Niabella</taxon>
    </lineage>
</organism>
<evidence type="ECO:0000313" key="2">
    <source>
        <dbReference type="Proteomes" id="UP001199816"/>
    </source>
</evidence>
<dbReference type="EMBL" id="JAJNEC010000005">
    <property type="protein sequence ID" value="MCD2423160.1"/>
    <property type="molecule type" value="Genomic_DNA"/>
</dbReference>
<evidence type="ECO:0000313" key="1">
    <source>
        <dbReference type="EMBL" id="MCD2423160.1"/>
    </source>
</evidence>
<gene>
    <name evidence="1" type="ORF">LQ567_10325</name>
</gene>
<comment type="caution">
    <text evidence="1">The sequence shown here is derived from an EMBL/GenBank/DDBJ whole genome shotgun (WGS) entry which is preliminary data.</text>
</comment>
<keyword evidence="2" id="KW-1185">Reference proteome</keyword>
<name>A0ABS8PQN8_9BACT</name>
<accession>A0ABS8PQN8</accession>
<protein>
    <recommendedName>
        <fullName evidence="3">Lipocalin-like domain-containing protein</fullName>
    </recommendedName>
</protein>
<dbReference type="RefSeq" id="WP_231004426.1">
    <property type="nucleotide sequence ID" value="NZ_JAJNEC010000005.1"/>
</dbReference>
<proteinExistence type="predicted"/>
<evidence type="ECO:0008006" key="3">
    <source>
        <dbReference type="Google" id="ProtNLM"/>
    </source>
</evidence>
<dbReference type="PROSITE" id="PS51257">
    <property type="entry name" value="PROKAR_LIPOPROTEIN"/>
    <property type="match status" value="1"/>
</dbReference>
<dbReference type="Proteomes" id="UP001199816">
    <property type="component" value="Unassembled WGS sequence"/>
</dbReference>
<reference evidence="1 2" key="1">
    <citation type="submission" date="2021-11" db="EMBL/GenBank/DDBJ databases">
        <title>Genomic of Niabella pedocola.</title>
        <authorList>
            <person name="Wu T."/>
        </authorList>
    </citation>
    <scope>NUCLEOTIDE SEQUENCE [LARGE SCALE GENOMIC DNA]</scope>
    <source>
        <strain evidence="1 2">JCM 31011</strain>
    </source>
</reference>
<sequence length="133" mass="14807">MKTISKIMLGVMVVGVCFLGACSRTRDAIGTDTIENMVTIGNWKSVITAAGTDLVPAGGRAEFSKQDHLIHYYNVSGDQIRTDQFAFSNGTKRMTWNNVEYEIQENFVSSSKTLTLLDPASKKMVVAFYRDRQ</sequence>